<dbReference type="HOGENOM" id="CLU_1741215_0_0_1"/>
<organism evidence="1 2">
    <name type="scientific">Penicillium oxalicum (strain 114-2 / CGMCC 5302)</name>
    <name type="common">Penicillium decumbens</name>
    <dbReference type="NCBI Taxonomy" id="933388"/>
    <lineage>
        <taxon>Eukaryota</taxon>
        <taxon>Fungi</taxon>
        <taxon>Dikarya</taxon>
        <taxon>Ascomycota</taxon>
        <taxon>Pezizomycotina</taxon>
        <taxon>Eurotiomycetes</taxon>
        <taxon>Eurotiomycetidae</taxon>
        <taxon>Eurotiales</taxon>
        <taxon>Aspergillaceae</taxon>
        <taxon>Penicillium</taxon>
    </lineage>
</organism>
<dbReference type="Proteomes" id="UP000019376">
    <property type="component" value="Unassembled WGS sequence"/>
</dbReference>
<protein>
    <submittedName>
        <fullName evidence="1">Uncharacterized protein</fullName>
    </submittedName>
</protein>
<gene>
    <name evidence="1" type="ORF">PDE_07784</name>
</gene>
<dbReference type="EMBL" id="KB644414">
    <property type="protein sequence ID" value="EPS32824.1"/>
    <property type="molecule type" value="Genomic_DNA"/>
</dbReference>
<proteinExistence type="predicted"/>
<keyword evidence="2" id="KW-1185">Reference proteome</keyword>
<evidence type="ECO:0000313" key="1">
    <source>
        <dbReference type="EMBL" id="EPS32824.1"/>
    </source>
</evidence>
<dbReference type="AlphaFoldDB" id="S7ZR19"/>
<reference evidence="1 2" key="1">
    <citation type="journal article" date="2013" name="PLoS ONE">
        <title>Genomic and secretomic analyses reveal unique features of the lignocellulolytic enzyme system of Penicillium decumbens.</title>
        <authorList>
            <person name="Liu G."/>
            <person name="Zhang L."/>
            <person name="Wei X."/>
            <person name="Zou G."/>
            <person name="Qin Y."/>
            <person name="Ma L."/>
            <person name="Li J."/>
            <person name="Zheng H."/>
            <person name="Wang S."/>
            <person name="Wang C."/>
            <person name="Xun L."/>
            <person name="Zhao G.-P."/>
            <person name="Zhou Z."/>
            <person name="Qu Y."/>
        </authorList>
    </citation>
    <scope>NUCLEOTIDE SEQUENCE [LARGE SCALE GENOMIC DNA]</scope>
    <source>
        <strain evidence="2">114-2 / CGMCC 5302</strain>
    </source>
</reference>
<accession>S7ZR19</accession>
<name>S7ZR19_PENO1</name>
<sequence length="150" mass="16797">MPAASEHSTRYGLCRMSSPEFLKSGRVDQSLVPSTRGVSEKAHLPVWPEIDPVARFWQRVVLDSMGRRVVGWNGMALLLVVTLHSPPGPVYLYQVRLIWAFSPFQIPRRFSRAYSPCHSCRASYSSAPQRNPVVSIIVICPVDLCISVCI</sequence>
<evidence type="ECO:0000313" key="2">
    <source>
        <dbReference type="Proteomes" id="UP000019376"/>
    </source>
</evidence>